<feature type="domain" description="MOSC" evidence="3">
    <location>
        <begin position="133"/>
        <end position="287"/>
    </location>
</feature>
<sequence>MYLKYFWYTPYFHNTYNTDIIVSKTISTLSQINIFPVKSIAGVSQSSAYVEKQGLQCDRRFMVTDPNGKMITARTHPQMVKISAIIEPDGLILCYPGLIDLHLTFNELEMKQTEAKVWNDSFSAYSTNQEANQWFSSILSTDAQLLYTGEQSNRIREKIQTNVSFADGYPLLVISEASLAELNKRSTSHHTMSQFRTNLVISGDDAFIEDSWKRIRIGEVEFEIIKPCQRCILTTVNPRTAQYHPDKEPLKTFSTFRADESGNVYFGQNLIAKNEGTIKLGDKIEVLESKEKEFYLDSSSETQEKKATPHTSEKPDTPEEITISLNGHLFTGNTEQPLLMQVEEAGLSINNSCRAGLCGACRVTLESGEVEQEDSPALNQKLKEAGMILACCSVPKTDVEIVD</sequence>
<comment type="caution">
    <text evidence="4">The sequence shown here is derived from an EMBL/GenBank/DDBJ whole genome shotgun (WGS) entry which is preliminary data.</text>
</comment>
<evidence type="ECO:0000313" key="5">
    <source>
        <dbReference type="Proteomes" id="UP000435323"/>
    </source>
</evidence>
<dbReference type="InterPro" id="IPR005303">
    <property type="entry name" value="MOCOS_middle"/>
</dbReference>
<dbReference type="PANTHER" id="PTHR14237">
    <property type="entry name" value="MOLYBDOPTERIN COFACTOR SULFURASE MOSC"/>
    <property type="match status" value="1"/>
</dbReference>
<dbReference type="InterPro" id="IPR001041">
    <property type="entry name" value="2Fe-2S_ferredoxin-type"/>
</dbReference>
<feature type="domain" description="2Fe-2S ferredoxin-type" evidence="2">
    <location>
        <begin position="319"/>
        <end position="403"/>
    </location>
</feature>
<dbReference type="EMBL" id="WOBO01000015">
    <property type="protein sequence ID" value="MUK46391.1"/>
    <property type="molecule type" value="Genomic_DNA"/>
</dbReference>
<feature type="compositionally biased region" description="Basic and acidic residues" evidence="1">
    <location>
        <begin position="302"/>
        <end position="317"/>
    </location>
</feature>
<dbReference type="PANTHER" id="PTHR14237:SF19">
    <property type="entry name" value="MITOCHONDRIAL AMIDOXIME REDUCING COMPONENT 1"/>
    <property type="match status" value="1"/>
</dbReference>
<dbReference type="SUPFAM" id="SSF141673">
    <property type="entry name" value="MOSC N-terminal domain-like"/>
    <property type="match status" value="1"/>
</dbReference>
<dbReference type="InterPro" id="IPR006058">
    <property type="entry name" value="2Fe2S_fd_BS"/>
</dbReference>
<dbReference type="InterPro" id="IPR011037">
    <property type="entry name" value="Pyrv_Knase-like_insert_dom_sf"/>
</dbReference>
<dbReference type="Pfam" id="PF03476">
    <property type="entry name" value="MOSC_N"/>
    <property type="match status" value="1"/>
</dbReference>
<accession>A0A6N3Z377</accession>
<dbReference type="PROSITE" id="PS00197">
    <property type="entry name" value="2FE2S_FER_1"/>
    <property type="match status" value="1"/>
</dbReference>
<evidence type="ECO:0000256" key="1">
    <source>
        <dbReference type="SAM" id="MobiDB-lite"/>
    </source>
</evidence>
<feature type="region of interest" description="Disordered" evidence="1">
    <location>
        <begin position="295"/>
        <end position="319"/>
    </location>
</feature>
<dbReference type="InterPro" id="IPR036010">
    <property type="entry name" value="2Fe-2S_ferredoxin-like_sf"/>
</dbReference>
<dbReference type="CDD" id="cd00207">
    <property type="entry name" value="fer2"/>
    <property type="match status" value="1"/>
</dbReference>
<protein>
    <submittedName>
        <fullName evidence="4">MOSC domain-containing protein</fullName>
    </submittedName>
</protein>
<dbReference type="Pfam" id="PF00111">
    <property type="entry name" value="Fer2"/>
    <property type="match status" value="1"/>
</dbReference>
<reference evidence="4 5" key="1">
    <citation type="submission" date="2019-11" db="EMBL/GenBank/DDBJ databases">
        <title>Using colonization assays and comparative genomics to discover symbiosis behaviors and factors in Vibrio fischeri.</title>
        <authorList>
            <person name="Bongrand C."/>
            <person name="Moriano-Gutierrez S."/>
            <person name="Arevalo P."/>
            <person name="Mcfall-Ngai M."/>
            <person name="Visick K."/>
            <person name="Polz M.F."/>
            <person name="Ruby E.G."/>
        </authorList>
    </citation>
    <scope>NUCLEOTIDE SEQUENCE [LARGE SCALE GENOMIC DNA]</scope>
    <source>
        <strain evidence="5">emors.3.2</strain>
    </source>
</reference>
<dbReference type="InterPro" id="IPR005302">
    <property type="entry name" value="MoCF_Sase_C"/>
</dbReference>
<dbReference type="PROSITE" id="PS51085">
    <property type="entry name" value="2FE2S_FER_2"/>
    <property type="match status" value="1"/>
</dbReference>
<dbReference type="InterPro" id="IPR012675">
    <property type="entry name" value="Beta-grasp_dom_sf"/>
</dbReference>
<dbReference type="Gene3D" id="3.10.20.30">
    <property type="match status" value="1"/>
</dbReference>
<gene>
    <name evidence="4" type="ORF">GNP77_13465</name>
</gene>
<dbReference type="Proteomes" id="UP000435323">
    <property type="component" value="Unassembled WGS sequence"/>
</dbReference>
<evidence type="ECO:0000259" key="2">
    <source>
        <dbReference type="PROSITE" id="PS51085"/>
    </source>
</evidence>
<dbReference type="AlphaFoldDB" id="A0A6N3Z377"/>
<organism evidence="4 5">
    <name type="scientific">Aliivibrio fischeri</name>
    <name type="common">Vibrio fischeri</name>
    <dbReference type="NCBI Taxonomy" id="668"/>
    <lineage>
        <taxon>Bacteria</taxon>
        <taxon>Pseudomonadati</taxon>
        <taxon>Pseudomonadota</taxon>
        <taxon>Gammaproteobacteria</taxon>
        <taxon>Vibrionales</taxon>
        <taxon>Vibrionaceae</taxon>
        <taxon>Aliivibrio</taxon>
    </lineage>
</organism>
<dbReference type="SUPFAM" id="SSF54292">
    <property type="entry name" value="2Fe-2S ferredoxin-like"/>
    <property type="match status" value="1"/>
</dbReference>
<dbReference type="GO" id="GO:0030151">
    <property type="term" value="F:molybdenum ion binding"/>
    <property type="evidence" value="ECO:0007669"/>
    <property type="project" value="InterPro"/>
</dbReference>
<dbReference type="GO" id="GO:0051537">
    <property type="term" value="F:2 iron, 2 sulfur cluster binding"/>
    <property type="evidence" value="ECO:0007669"/>
    <property type="project" value="InterPro"/>
</dbReference>
<proteinExistence type="predicted"/>
<evidence type="ECO:0000259" key="3">
    <source>
        <dbReference type="PROSITE" id="PS51340"/>
    </source>
</evidence>
<dbReference type="SUPFAM" id="SSF50800">
    <property type="entry name" value="PK beta-barrel domain-like"/>
    <property type="match status" value="1"/>
</dbReference>
<dbReference type="GO" id="GO:0030170">
    <property type="term" value="F:pyridoxal phosphate binding"/>
    <property type="evidence" value="ECO:0007669"/>
    <property type="project" value="InterPro"/>
</dbReference>
<name>A0A6N3Z377_ALIFS</name>
<dbReference type="PROSITE" id="PS51340">
    <property type="entry name" value="MOSC"/>
    <property type="match status" value="1"/>
</dbReference>
<dbReference type="GO" id="GO:0003824">
    <property type="term" value="F:catalytic activity"/>
    <property type="evidence" value="ECO:0007669"/>
    <property type="project" value="InterPro"/>
</dbReference>
<dbReference type="Pfam" id="PF03473">
    <property type="entry name" value="MOSC"/>
    <property type="match status" value="1"/>
</dbReference>
<evidence type="ECO:0000313" key="4">
    <source>
        <dbReference type="EMBL" id="MUK46391.1"/>
    </source>
</evidence>